<dbReference type="InterPro" id="IPR001763">
    <property type="entry name" value="Rhodanese-like_dom"/>
</dbReference>
<comment type="caution">
    <text evidence="4">The sequence shown here is derived from an EMBL/GenBank/DDBJ whole genome shotgun (WGS) entry which is preliminary data.</text>
</comment>
<dbReference type="SMART" id="SM00450">
    <property type="entry name" value="RHOD"/>
    <property type="match status" value="2"/>
</dbReference>
<evidence type="ECO:0000313" key="5">
    <source>
        <dbReference type="Proteomes" id="UP001157946"/>
    </source>
</evidence>
<dbReference type="EMBL" id="FXTU01000002">
    <property type="protein sequence ID" value="SMP13894.1"/>
    <property type="molecule type" value="Genomic_DNA"/>
</dbReference>
<dbReference type="Gene3D" id="3.40.250.10">
    <property type="entry name" value="Rhodanese-like domain"/>
    <property type="match status" value="2"/>
</dbReference>
<dbReference type="AlphaFoldDB" id="A0AA45WMG2"/>
<proteinExistence type="predicted"/>
<gene>
    <name evidence="4" type="ORF">SAMN06265361_102512</name>
</gene>
<organism evidence="4 5">
    <name type="scientific">Laceyella tengchongensis</name>
    <dbReference type="NCBI Taxonomy" id="574699"/>
    <lineage>
        <taxon>Bacteria</taxon>
        <taxon>Bacillati</taxon>
        <taxon>Bacillota</taxon>
        <taxon>Bacilli</taxon>
        <taxon>Bacillales</taxon>
        <taxon>Thermoactinomycetaceae</taxon>
        <taxon>Laceyella</taxon>
    </lineage>
</organism>
<evidence type="ECO:0000259" key="3">
    <source>
        <dbReference type="PROSITE" id="PS50206"/>
    </source>
</evidence>
<keyword evidence="5" id="KW-1185">Reference proteome</keyword>
<dbReference type="InterPro" id="IPR036873">
    <property type="entry name" value="Rhodanese-like_dom_sf"/>
</dbReference>
<keyword evidence="1" id="KW-0808">Transferase</keyword>
<dbReference type="PROSITE" id="PS50206">
    <property type="entry name" value="RHODANESE_3"/>
    <property type="match status" value="2"/>
</dbReference>
<dbReference type="PANTHER" id="PTHR11364">
    <property type="entry name" value="THIOSULFATE SULFERTANSFERASE"/>
    <property type="match status" value="1"/>
</dbReference>
<evidence type="ECO:0000256" key="2">
    <source>
        <dbReference type="ARBA" id="ARBA00022737"/>
    </source>
</evidence>
<keyword evidence="2" id="KW-0677">Repeat</keyword>
<sequence length="278" mass="30947">MTQLVSLEWLHNHLNDPQLIIVDCRFQLGQPTAGKEAYLRDHILGAFYLDLDQDLSAPPSVHGGRHPLPDPHVFAAKAGAIGIGENVTVVAYDDQGGAMAGRLWWLLHYFGHHRAKVLNGSYSLWKKQGLPITAELPTAQPRTFHPQINHRWLATMEEVKAKLNDPHTVIIDSREGARYRGEQEPIDPVAGHIPGAKHYFFKETQLADGRFKSEEALAEHFADISKEHEVIVYCGSGVTATPNVIALMEAGYQKIKLYAGSWSDWISYQSNPVATGDE</sequence>
<dbReference type="PANTHER" id="PTHR11364:SF27">
    <property type="entry name" value="SULFURTRANSFERASE"/>
    <property type="match status" value="1"/>
</dbReference>
<feature type="domain" description="Rhodanese" evidence="3">
    <location>
        <begin position="164"/>
        <end position="274"/>
    </location>
</feature>
<dbReference type="CDD" id="cd01448">
    <property type="entry name" value="TST_Repeat_1"/>
    <property type="match status" value="1"/>
</dbReference>
<dbReference type="Pfam" id="PF00581">
    <property type="entry name" value="Rhodanese"/>
    <property type="match status" value="2"/>
</dbReference>
<dbReference type="GO" id="GO:0004792">
    <property type="term" value="F:thiosulfate-cyanide sulfurtransferase activity"/>
    <property type="evidence" value="ECO:0007669"/>
    <property type="project" value="TreeGrafter"/>
</dbReference>
<accession>A0AA45WMG2</accession>
<dbReference type="SUPFAM" id="SSF52821">
    <property type="entry name" value="Rhodanese/Cell cycle control phosphatase"/>
    <property type="match status" value="2"/>
</dbReference>
<reference evidence="4" key="1">
    <citation type="submission" date="2017-05" db="EMBL/GenBank/DDBJ databases">
        <authorList>
            <person name="Varghese N."/>
            <person name="Submissions S."/>
        </authorList>
    </citation>
    <scope>NUCLEOTIDE SEQUENCE</scope>
    <source>
        <strain evidence="4">DSM 45262</strain>
    </source>
</reference>
<dbReference type="Proteomes" id="UP001157946">
    <property type="component" value="Unassembled WGS sequence"/>
</dbReference>
<evidence type="ECO:0000256" key="1">
    <source>
        <dbReference type="ARBA" id="ARBA00022679"/>
    </source>
</evidence>
<feature type="domain" description="Rhodanese" evidence="3">
    <location>
        <begin position="15"/>
        <end position="134"/>
    </location>
</feature>
<dbReference type="CDD" id="cd01449">
    <property type="entry name" value="TST_Repeat_2"/>
    <property type="match status" value="1"/>
</dbReference>
<name>A0AA45WMG2_9BACL</name>
<evidence type="ECO:0000313" key="4">
    <source>
        <dbReference type="EMBL" id="SMP13894.1"/>
    </source>
</evidence>
<dbReference type="RefSeq" id="WP_284724107.1">
    <property type="nucleotide sequence ID" value="NZ_FXTU01000002.1"/>
</dbReference>
<protein>
    <submittedName>
        <fullName evidence="4">Thiosulfate/3-mercaptopyruvate sulfurtransferase</fullName>
    </submittedName>
</protein>
<dbReference type="InterPro" id="IPR045078">
    <property type="entry name" value="TST/MPST-like"/>
</dbReference>